<dbReference type="RefSeq" id="WP_013480470.1">
    <property type="nucleotide sequence ID" value="NC_014817.1"/>
</dbReference>
<keyword evidence="4" id="KW-1185">Reference proteome</keyword>
<evidence type="ECO:0000313" key="4">
    <source>
        <dbReference type="Proteomes" id="UP000001492"/>
    </source>
</evidence>
<accession>E8RT25</accession>
<dbReference type="Proteomes" id="UP000001492">
    <property type="component" value="Chromosome 2"/>
</dbReference>
<protein>
    <recommendedName>
        <fullName evidence="5">DUF2155 domain-containing protein</fullName>
    </recommendedName>
</protein>
<feature type="compositionally biased region" description="Polar residues" evidence="1">
    <location>
        <begin position="73"/>
        <end position="88"/>
    </location>
</feature>
<proteinExistence type="predicted"/>
<feature type="compositionally biased region" description="Basic and acidic residues" evidence="1">
    <location>
        <begin position="34"/>
        <end position="51"/>
    </location>
</feature>
<dbReference type="EMBL" id="CP002396">
    <property type="protein sequence ID" value="ADU14646.1"/>
    <property type="molecule type" value="Genomic_DNA"/>
</dbReference>
<dbReference type="InterPro" id="IPR019225">
    <property type="entry name" value="DUF2155"/>
</dbReference>
<dbReference type="HOGENOM" id="CLU_1021755_0_0_5"/>
<gene>
    <name evidence="3" type="ordered locus">Astex_3010</name>
</gene>
<feature type="chain" id="PRO_5003230056" description="DUF2155 domain-containing protein" evidence="2">
    <location>
        <begin position="27"/>
        <end position="272"/>
    </location>
</feature>
<evidence type="ECO:0000256" key="1">
    <source>
        <dbReference type="SAM" id="MobiDB-lite"/>
    </source>
</evidence>
<keyword evidence="2" id="KW-0732">Signal</keyword>
<dbReference type="KEGG" id="aex:Astex_3010"/>
<feature type="compositionally biased region" description="Low complexity" evidence="1">
    <location>
        <begin position="90"/>
        <end position="101"/>
    </location>
</feature>
<dbReference type="AlphaFoldDB" id="E8RT25"/>
<sequence>MRKTGAMVRAVLLMAGVAAIALPLYAQNIPPDEEAPRRESNRDRRDARDNADYDPEPYYIDGVEYKPYDPTGNKRNAPQRAANTQTVNRPAAPVATQPQAVGTGTPAAVPPSATAQSSAGTPYVDSAGQVVGNAPVASSSASQSSAPVVVVPPEKRLRYSAAILTVLDKVTGEAIRFEAPVGKPKRYRGMVYTVKACETSAQDEAMSDTMTYLEVRTSPQPAANGTVPKPKDVFKGWTYASTPGVNGMEHPVYDVWVVSCRTPLPVTAVASR</sequence>
<feature type="region of interest" description="Disordered" evidence="1">
    <location>
        <begin position="30"/>
        <end position="121"/>
    </location>
</feature>
<reference evidence="4" key="1">
    <citation type="submission" date="2010-12" db="EMBL/GenBank/DDBJ databases">
        <title>Complete sequence of chromosome 2 of Asticcacaulis excentricus CB 48.</title>
        <authorList>
            <consortium name="US DOE Joint Genome Institute"/>
            <person name="Lucas S."/>
            <person name="Copeland A."/>
            <person name="Lapidus A."/>
            <person name="Cheng J.-F."/>
            <person name="Bruce D."/>
            <person name="Goodwin L."/>
            <person name="Pitluck S."/>
            <person name="Teshima H."/>
            <person name="Davenport K."/>
            <person name="Detter J.C."/>
            <person name="Han C."/>
            <person name="Tapia R."/>
            <person name="Land M."/>
            <person name="Hauser L."/>
            <person name="Jeffries C."/>
            <person name="Kyrpides N."/>
            <person name="Ivanova N."/>
            <person name="Ovchinnikova G."/>
            <person name="Brun Y.V."/>
            <person name="Woyke T."/>
        </authorList>
    </citation>
    <scope>NUCLEOTIDE SEQUENCE [LARGE SCALE GENOMIC DNA]</scope>
    <source>
        <strain evidence="4">ATCC 15261 / DSM 4724 / KCTC 12464 / NCIMB 9791 / VKM B-1370 / CB 48</strain>
    </source>
</reference>
<dbReference type="STRING" id="573065.Astex_3010"/>
<organism evidence="3 4">
    <name type="scientific">Asticcacaulis excentricus (strain ATCC 15261 / DSM 4724 / KCTC 12464 / NCIMB 9791 / VKM B-1370 / CB 48)</name>
    <dbReference type="NCBI Taxonomy" id="573065"/>
    <lineage>
        <taxon>Bacteria</taxon>
        <taxon>Pseudomonadati</taxon>
        <taxon>Pseudomonadota</taxon>
        <taxon>Alphaproteobacteria</taxon>
        <taxon>Caulobacterales</taxon>
        <taxon>Caulobacteraceae</taxon>
        <taxon>Asticcacaulis</taxon>
    </lineage>
</organism>
<evidence type="ECO:0000313" key="3">
    <source>
        <dbReference type="EMBL" id="ADU14646.1"/>
    </source>
</evidence>
<name>E8RT25_ASTEC</name>
<dbReference type="eggNOG" id="COG4765">
    <property type="taxonomic scope" value="Bacteria"/>
</dbReference>
<feature type="signal peptide" evidence="2">
    <location>
        <begin position="1"/>
        <end position="26"/>
    </location>
</feature>
<dbReference type="Pfam" id="PF09923">
    <property type="entry name" value="DUF2155"/>
    <property type="match status" value="1"/>
</dbReference>
<evidence type="ECO:0008006" key="5">
    <source>
        <dbReference type="Google" id="ProtNLM"/>
    </source>
</evidence>
<evidence type="ECO:0000256" key="2">
    <source>
        <dbReference type="SAM" id="SignalP"/>
    </source>
</evidence>